<organism evidence="2 3">
    <name type="scientific">Mycobacterium paragordonae</name>
    <dbReference type="NCBI Taxonomy" id="1389713"/>
    <lineage>
        <taxon>Bacteria</taxon>
        <taxon>Bacillati</taxon>
        <taxon>Actinomycetota</taxon>
        <taxon>Actinomycetes</taxon>
        <taxon>Mycobacteriales</taxon>
        <taxon>Mycobacteriaceae</taxon>
        <taxon>Mycobacterium</taxon>
    </lineage>
</organism>
<dbReference type="PANTHER" id="PTHR33055:SF3">
    <property type="entry name" value="PUTATIVE TRANSPOSASE FOR IS117-RELATED"/>
    <property type="match status" value="1"/>
</dbReference>
<evidence type="ECO:0000313" key="3">
    <source>
        <dbReference type="Proteomes" id="UP000465240"/>
    </source>
</evidence>
<dbReference type="EMBL" id="BLKX01000001">
    <property type="protein sequence ID" value="GFG78597.1"/>
    <property type="molecule type" value="Genomic_DNA"/>
</dbReference>
<proteinExistence type="predicted"/>
<evidence type="ECO:0000259" key="1">
    <source>
        <dbReference type="Pfam" id="PF01548"/>
    </source>
</evidence>
<evidence type="ECO:0000313" key="2">
    <source>
        <dbReference type="EMBL" id="GFG78597.1"/>
    </source>
</evidence>
<dbReference type="Proteomes" id="UP000465240">
    <property type="component" value="Unassembled WGS sequence"/>
</dbReference>
<sequence>MVINVEGIQLLSQRVVNDETALLDLIGAVTALADGGDITWAIDLNAGGAALLITLLIASEQRLLYIPGRTVYHASAGYRGDGKTDAKDAAVIADQARMRRDLQPLRPGDDIAVELRILSSRRTDLVADRTRAINRLRAQLLEYFPALSAPLTTAPARPH</sequence>
<name>A0ABQ1C2D8_9MYCO</name>
<protein>
    <recommendedName>
        <fullName evidence="1">Transposase IS110-like N-terminal domain-containing protein</fullName>
    </recommendedName>
</protein>
<dbReference type="PANTHER" id="PTHR33055">
    <property type="entry name" value="TRANSPOSASE FOR INSERTION SEQUENCE ELEMENT IS1111A"/>
    <property type="match status" value="1"/>
</dbReference>
<comment type="caution">
    <text evidence="2">The sequence shown here is derived from an EMBL/GenBank/DDBJ whole genome shotgun (WGS) entry which is preliminary data.</text>
</comment>
<reference evidence="2 3" key="1">
    <citation type="journal article" date="2019" name="Emerg. Microbes Infect.">
        <title>Comprehensive subspecies identification of 175 nontuberculous mycobacteria species based on 7547 genomic profiles.</title>
        <authorList>
            <person name="Matsumoto Y."/>
            <person name="Kinjo T."/>
            <person name="Motooka D."/>
            <person name="Nabeya D."/>
            <person name="Jung N."/>
            <person name="Uechi K."/>
            <person name="Horii T."/>
            <person name="Iida T."/>
            <person name="Fujita J."/>
            <person name="Nakamura S."/>
        </authorList>
    </citation>
    <scope>NUCLEOTIDE SEQUENCE [LARGE SCALE GENOMIC DNA]</scope>
    <source>
        <strain evidence="2 3">JCM 18565</strain>
    </source>
</reference>
<dbReference type="InterPro" id="IPR002525">
    <property type="entry name" value="Transp_IS110-like_N"/>
</dbReference>
<keyword evidence="3" id="KW-1185">Reference proteome</keyword>
<gene>
    <name evidence="2" type="ORF">MPRG_18730</name>
</gene>
<dbReference type="InterPro" id="IPR047650">
    <property type="entry name" value="Transpos_IS110"/>
</dbReference>
<feature type="domain" description="Transposase IS110-like N-terminal" evidence="1">
    <location>
        <begin position="2"/>
        <end position="145"/>
    </location>
</feature>
<accession>A0ABQ1C2D8</accession>
<dbReference type="Pfam" id="PF01548">
    <property type="entry name" value="DEDD_Tnp_IS110"/>
    <property type="match status" value="1"/>
</dbReference>